<dbReference type="EMBL" id="JACHGY010000001">
    <property type="protein sequence ID" value="MBB6430667.1"/>
    <property type="molecule type" value="Genomic_DNA"/>
</dbReference>
<protein>
    <recommendedName>
        <fullName evidence="4">Tetratricopeptide repeat protein</fullName>
    </recommendedName>
</protein>
<dbReference type="Proteomes" id="UP000541810">
    <property type="component" value="Unassembled WGS sequence"/>
</dbReference>
<dbReference type="RefSeq" id="WP_184678168.1">
    <property type="nucleotide sequence ID" value="NZ_JACHGY010000001.1"/>
</dbReference>
<keyword evidence="1" id="KW-0812">Transmembrane</keyword>
<keyword evidence="1" id="KW-0472">Membrane</keyword>
<keyword evidence="1" id="KW-1133">Transmembrane helix</keyword>
<evidence type="ECO:0000313" key="3">
    <source>
        <dbReference type="Proteomes" id="UP000541810"/>
    </source>
</evidence>
<reference evidence="2 3" key="1">
    <citation type="submission" date="2020-08" db="EMBL/GenBank/DDBJ databases">
        <title>Genomic Encyclopedia of Type Strains, Phase IV (KMG-IV): sequencing the most valuable type-strain genomes for metagenomic binning, comparative biology and taxonomic classification.</title>
        <authorList>
            <person name="Goeker M."/>
        </authorList>
    </citation>
    <scope>NUCLEOTIDE SEQUENCE [LARGE SCALE GENOMIC DNA]</scope>
    <source>
        <strain evidence="2 3">DSM 103725</strain>
    </source>
</reference>
<comment type="caution">
    <text evidence="2">The sequence shown here is derived from an EMBL/GenBank/DDBJ whole genome shotgun (WGS) entry which is preliminary data.</text>
</comment>
<dbReference type="AlphaFoldDB" id="A0A7X0LL59"/>
<feature type="transmembrane region" description="Helical" evidence="1">
    <location>
        <begin position="32"/>
        <end position="52"/>
    </location>
</feature>
<proteinExistence type="predicted"/>
<organism evidence="2 3">
    <name type="scientific">Algisphaera agarilytica</name>
    <dbReference type="NCBI Taxonomy" id="1385975"/>
    <lineage>
        <taxon>Bacteria</taxon>
        <taxon>Pseudomonadati</taxon>
        <taxon>Planctomycetota</taxon>
        <taxon>Phycisphaerae</taxon>
        <taxon>Phycisphaerales</taxon>
        <taxon>Phycisphaeraceae</taxon>
        <taxon>Algisphaera</taxon>
    </lineage>
</organism>
<accession>A0A7X0LL59</accession>
<gene>
    <name evidence="2" type="ORF">HNQ40_002473</name>
</gene>
<sequence length="133" mass="15149">MNAMVEFFLLALLAAVIGLVFATIFRKAGYSPWWGALMFVPVVNLIWLIYFATSDWPILRELVFRRMDLGDASAEDNRTLIRAAYALEQQKRWEEAVRVYTAIAEHPELASAEYAANCAQRLKERIALHQGDA</sequence>
<evidence type="ECO:0000313" key="2">
    <source>
        <dbReference type="EMBL" id="MBB6430667.1"/>
    </source>
</evidence>
<evidence type="ECO:0008006" key="4">
    <source>
        <dbReference type="Google" id="ProtNLM"/>
    </source>
</evidence>
<keyword evidence="3" id="KW-1185">Reference proteome</keyword>
<evidence type="ECO:0000256" key="1">
    <source>
        <dbReference type="SAM" id="Phobius"/>
    </source>
</evidence>
<name>A0A7X0LL59_9BACT</name>